<dbReference type="EMBL" id="JFFI01000529">
    <property type="protein sequence ID" value="KXH67186.1"/>
    <property type="molecule type" value="Genomic_DNA"/>
</dbReference>
<evidence type="ECO:0000313" key="2">
    <source>
        <dbReference type="EMBL" id="KXH67186.1"/>
    </source>
</evidence>
<gene>
    <name evidence="2" type="ORF">CSAL01_06537</name>
</gene>
<sequence>MCSWLPDYPGLGHRDDGTSRSPPQQQEPDDPPPAYEEIQMSPARDAHQETPIIESVTFGLSTWPDSTAPYMVLNTHQPSHPEKKRMDIWSTRSATKQGPTTSSSTGTRLQSWAFRLIASDGQSRNI</sequence>
<keyword evidence="3" id="KW-1185">Reference proteome</keyword>
<feature type="region of interest" description="Disordered" evidence="1">
    <location>
        <begin position="1"/>
        <end position="50"/>
    </location>
</feature>
<dbReference type="OrthoDB" id="3526850at2759"/>
<evidence type="ECO:0000313" key="3">
    <source>
        <dbReference type="Proteomes" id="UP000070121"/>
    </source>
</evidence>
<name>A0A135V3C8_9PEZI</name>
<dbReference type="Proteomes" id="UP000070121">
    <property type="component" value="Unassembled WGS sequence"/>
</dbReference>
<protein>
    <submittedName>
        <fullName evidence="2">Uncharacterized protein</fullName>
    </submittedName>
</protein>
<reference evidence="2 3" key="1">
    <citation type="submission" date="2014-02" db="EMBL/GenBank/DDBJ databases">
        <title>The genome sequence of Colletotrichum salicis CBS 607.94.</title>
        <authorList>
            <person name="Baroncelli R."/>
            <person name="Thon M.R."/>
        </authorList>
    </citation>
    <scope>NUCLEOTIDE SEQUENCE [LARGE SCALE GENOMIC DNA]</scope>
    <source>
        <strain evidence="2 3">CBS 607.94</strain>
    </source>
</reference>
<dbReference type="AlphaFoldDB" id="A0A135V3C8"/>
<organism evidence="2 3">
    <name type="scientific">Colletotrichum salicis</name>
    <dbReference type="NCBI Taxonomy" id="1209931"/>
    <lineage>
        <taxon>Eukaryota</taxon>
        <taxon>Fungi</taxon>
        <taxon>Dikarya</taxon>
        <taxon>Ascomycota</taxon>
        <taxon>Pezizomycotina</taxon>
        <taxon>Sordariomycetes</taxon>
        <taxon>Hypocreomycetidae</taxon>
        <taxon>Glomerellales</taxon>
        <taxon>Glomerellaceae</taxon>
        <taxon>Colletotrichum</taxon>
        <taxon>Colletotrichum acutatum species complex</taxon>
    </lineage>
</organism>
<proteinExistence type="predicted"/>
<comment type="caution">
    <text evidence="2">The sequence shown here is derived from an EMBL/GenBank/DDBJ whole genome shotgun (WGS) entry which is preliminary data.</text>
</comment>
<evidence type="ECO:0000256" key="1">
    <source>
        <dbReference type="SAM" id="MobiDB-lite"/>
    </source>
</evidence>
<accession>A0A135V3C8</accession>